<comment type="caution">
    <text evidence="4">The sequence shown here is derived from an EMBL/GenBank/DDBJ whole genome shotgun (WGS) entry which is preliminary data.</text>
</comment>
<proteinExistence type="predicted"/>
<feature type="transmembrane region" description="Helical" evidence="2">
    <location>
        <begin position="209"/>
        <end position="227"/>
    </location>
</feature>
<gene>
    <name evidence="4" type="ORF">GCM10009863_29580</name>
</gene>
<dbReference type="InterPro" id="IPR005804">
    <property type="entry name" value="FA_desaturase_dom"/>
</dbReference>
<evidence type="ECO:0000256" key="1">
    <source>
        <dbReference type="SAM" id="MobiDB-lite"/>
    </source>
</evidence>
<reference evidence="4 5" key="1">
    <citation type="journal article" date="2019" name="Int. J. Syst. Evol. Microbiol.">
        <title>The Global Catalogue of Microorganisms (GCM) 10K type strain sequencing project: providing services to taxonomists for standard genome sequencing and annotation.</title>
        <authorList>
            <consortium name="The Broad Institute Genomics Platform"/>
            <consortium name="The Broad Institute Genome Sequencing Center for Infectious Disease"/>
            <person name="Wu L."/>
            <person name="Ma J."/>
        </authorList>
    </citation>
    <scope>NUCLEOTIDE SEQUENCE [LARGE SCALE GENOMIC DNA]</scope>
    <source>
        <strain evidence="4 5">JCM 16373</strain>
    </source>
</reference>
<dbReference type="Proteomes" id="UP001501447">
    <property type="component" value="Unassembled WGS sequence"/>
</dbReference>
<keyword evidence="2" id="KW-0812">Transmembrane</keyword>
<dbReference type="EMBL" id="BAAARJ010000008">
    <property type="protein sequence ID" value="GAA2613933.1"/>
    <property type="molecule type" value="Genomic_DNA"/>
</dbReference>
<protein>
    <recommendedName>
        <fullName evidence="3">Fatty acid desaturase domain-containing protein</fullName>
    </recommendedName>
</protein>
<sequence>MRIWKHTPKDALLLGYSLAQPALTVWVATRWDSSPAWAGVGGGVLVAVMTAYNIIVVSHLFTHVPWFASARLNAVGSLLNSANIGQSVQAYHLTHVRNHHRFNNDPVGEDGTTRDTSSTYRDGRDGEHAPLGRYIVLGALDTLADRVREVLMVRRLWRVGPGERKLLSLAHKREPRRTHELRQVQADRAAHCLALAGLVWISWQWTLLVYLPAFFVALVLVNIQNYFRHYGADPSDRLADSVSYYGTFYNLIAFNDGYHQEHHLSPASHWSQLPDVRERRLDGVGSRPRIISPVPAMLGFLHRRRPLLHRREAGSTR</sequence>
<dbReference type="PANTHER" id="PTHR12879">
    <property type="entry name" value="SPHINGOLIPID DELTA 4 DESATURASE/C-4 HYDROXYLASE PROTEIN DES2"/>
    <property type="match status" value="1"/>
</dbReference>
<accession>A0ABN3Q301</accession>
<keyword evidence="2" id="KW-1133">Transmembrane helix</keyword>
<feature type="transmembrane region" description="Helical" evidence="2">
    <location>
        <begin position="40"/>
        <end position="61"/>
    </location>
</feature>
<evidence type="ECO:0000259" key="3">
    <source>
        <dbReference type="Pfam" id="PF00487"/>
    </source>
</evidence>
<dbReference type="PANTHER" id="PTHR12879:SF8">
    <property type="entry name" value="SPHINGOLIPID DELTA(4)-DESATURASE DES1"/>
    <property type="match status" value="1"/>
</dbReference>
<feature type="region of interest" description="Disordered" evidence="1">
    <location>
        <begin position="101"/>
        <end position="125"/>
    </location>
</feature>
<dbReference type="RefSeq" id="WP_344566027.1">
    <property type="nucleotide sequence ID" value="NZ_BAAARJ010000008.1"/>
</dbReference>
<organism evidence="4 5">
    <name type="scientific">Streptomyces axinellae</name>
    <dbReference type="NCBI Taxonomy" id="552788"/>
    <lineage>
        <taxon>Bacteria</taxon>
        <taxon>Bacillati</taxon>
        <taxon>Actinomycetota</taxon>
        <taxon>Actinomycetes</taxon>
        <taxon>Kitasatosporales</taxon>
        <taxon>Streptomycetaceae</taxon>
        <taxon>Streptomyces</taxon>
    </lineage>
</organism>
<evidence type="ECO:0000313" key="4">
    <source>
        <dbReference type="EMBL" id="GAA2613933.1"/>
    </source>
</evidence>
<keyword evidence="5" id="KW-1185">Reference proteome</keyword>
<name>A0ABN3Q301_9ACTN</name>
<keyword evidence="2" id="KW-0472">Membrane</keyword>
<dbReference type="Pfam" id="PF00487">
    <property type="entry name" value="FA_desaturase"/>
    <property type="match status" value="1"/>
</dbReference>
<evidence type="ECO:0000256" key="2">
    <source>
        <dbReference type="SAM" id="Phobius"/>
    </source>
</evidence>
<evidence type="ECO:0000313" key="5">
    <source>
        <dbReference type="Proteomes" id="UP001501447"/>
    </source>
</evidence>
<feature type="domain" description="Fatty acid desaturase" evidence="3">
    <location>
        <begin position="35"/>
        <end position="279"/>
    </location>
</feature>